<dbReference type="Pfam" id="PF04341">
    <property type="entry name" value="DUF485"/>
    <property type="match status" value="1"/>
</dbReference>
<evidence type="ECO:0000256" key="1">
    <source>
        <dbReference type="SAM" id="Phobius"/>
    </source>
</evidence>
<gene>
    <name evidence="2" type="ORF">ABA31_07700</name>
</gene>
<keyword evidence="1" id="KW-1133">Transmembrane helix</keyword>
<dbReference type="PANTHER" id="PTHR38441">
    <property type="entry name" value="INTEGRAL MEMBRANE PROTEIN-RELATED"/>
    <property type="match status" value="1"/>
</dbReference>
<evidence type="ECO:0000313" key="3">
    <source>
        <dbReference type="Proteomes" id="UP000321749"/>
    </source>
</evidence>
<evidence type="ECO:0000313" key="2">
    <source>
        <dbReference type="EMBL" id="GEK79419.1"/>
    </source>
</evidence>
<keyword evidence="3" id="KW-1185">Reference proteome</keyword>
<dbReference type="SUPFAM" id="SSF103473">
    <property type="entry name" value="MFS general substrate transporter"/>
    <property type="match status" value="1"/>
</dbReference>
<dbReference type="InterPro" id="IPR007436">
    <property type="entry name" value="DUF485"/>
</dbReference>
<feature type="transmembrane region" description="Helical" evidence="1">
    <location>
        <begin position="30"/>
        <end position="52"/>
    </location>
</feature>
<dbReference type="RefSeq" id="WP_186808105.1">
    <property type="nucleotide sequence ID" value="NZ_BJUU01000003.1"/>
</dbReference>
<dbReference type="Proteomes" id="UP000321749">
    <property type="component" value="Unassembled WGS sequence"/>
</dbReference>
<proteinExistence type="predicted"/>
<organism evidence="2 3">
    <name type="scientific">Agrococcus baldri</name>
    <dbReference type="NCBI Taxonomy" id="153730"/>
    <lineage>
        <taxon>Bacteria</taxon>
        <taxon>Bacillati</taxon>
        <taxon>Actinomycetota</taxon>
        <taxon>Actinomycetes</taxon>
        <taxon>Micrococcales</taxon>
        <taxon>Microbacteriaceae</taxon>
        <taxon>Agrococcus</taxon>
    </lineage>
</organism>
<keyword evidence="1" id="KW-0472">Membrane</keyword>
<dbReference type="InterPro" id="IPR036259">
    <property type="entry name" value="MFS_trans_sf"/>
</dbReference>
<accession>A0AA87RES3</accession>
<name>A0AA87RES3_9MICO</name>
<feature type="transmembrane region" description="Helical" evidence="1">
    <location>
        <begin position="64"/>
        <end position="86"/>
    </location>
</feature>
<protein>
    <submittedName>
        <fullName evidence="2">Membrane protein</fullName>
    </submittedName>
</protein>
<sequence length="117" mass="13229">MPESTAIAERSIAMQRSPEFQRLRRTFMSFILPMTVVFLAWYLAYVLIASYAPDFFATRLGESYVTVGLLFGLGQFVSTFAITMLYSRWANRVYDRAADPLAAEMERPVAGGEPDAR</sequence>
<dbReference type="EMBL" id="BJUU01000003">
    <property type="protein sequence ID" value="GEK79419.1"/>
    <property type="molecule type" value="Genomic_DNA"/>
</dbReference>
<dbReference type="PANTHER" id="PTHR38441:SF1">
    <property type="entry name" value="MEMBRANE PROTEIN"/>
    <property type="match status" value="1"/>
</dbReference>
<reference evidence="2 3" key="1">
    <citation type="submission" date="2019-07" db="EMBL/GenBank/DDBJ databases">
        <title>Whole genome shotgun sequence of Agrococcus baldri NBRC 103055.</title>
        <authorList>
            <person name="Hosoyama A."/>
            <person name="Uohara A."/>
            <person name="Ohji S."/>
            <person name="Ichikawa N."/>
        </authorList>
    </citation>
    <scope>NUCLEOTIDE SEQUENCE [LARGE SCALE GENOMIC DNA]</scope>
    <source>
        <strain evidence="2 3">NBRC 103055</strain>
    </source>
</reference>
<comment type="caution">
    <text evidence="2">The sequence shown here is derived from an EMBL/GenBank/DDBJ whole genome shotgun (WGS) entry which is preliminary data.</text>
</comment>
<dbReference type="AlphaFoldDB" id="A0AA87RES3"/>
<keyword evidence="1" id="KW-0812">Transmembrane</keyword>